<dbReference type="SUPFAM" id="SSF58104">
    <property type="entry name" value="Methyl-accepting chemotaxis protein (MCP) signaling domain"/>
    <property type="match status" value="1"/>
</dbReference>
<dbReference type="InterPro" id="IPR004089">
    <property type="entry name" value="MCPsignal_dom"/>
</dbReference>
<evidence type="ECO:0000256" key="3">
    <source>
        <dbReference type="SAM" id="Phobius"/>
    </source>
</evidence>
<dbReference type="KEGG" id="otr:OTERR_15120"/>
<dbReference type="PANTHER" id="PTHR32089">
    <property type="entry name" value="METHYL-ACCEPTING CHEMOTAXIS PROTEIN MCPB"/>
    <property type="match status" value="1"/>
</dbReference>
<dbReference type="Proteomes" id="UP000323671">
    <property type="component" value="Chromosome"/>
</dbReference>
<evidence type="ECO:0000259" key="4">
    <source>
        <dbReference type="PROSITE" id="PS50111"/>
    </source>
</evidence>
<evidence type="ECO:0000256" key="2">
    <source>
        <dbReference type="PROSITE-ProRule" id="PRU00284"/>
    </source>
</evidence>
<accession>A0A5C1E9P2</accession>
<dbReference type="AlphaFoldDB" id="A0A5C1E9P2"/>
<feature type="transmembrane region" description="Helical" evidence="3">
    <location>
        <begin position="127"/>
        <end position="144"/>
    </location>
</feature>
<feature type="transmembrane region" description="Helical" evidence="3">
    <location>
        <begin position="92"/>
        <end position="120"/>
    </location>
</feature>
<feature type="transmembrane region" description="Helical" evidence="3">
    <location>
        <begin position="27"/>
        <end position="47"/>
    </location>
</feature>
<dbReference type="GO" id="GO:0007165">
    <property type="term" value="P:signal transduction"/>
    <property type="evidence" value="ECO:0007669"/>
    <property type="project" value="UniProtKB-KW"/>
</dbReference>
<feature type="transmembrane region" description="Helical" evidence="3">
    <location>
        <begin position="164"/>
        <end position="182"/>
    </location>
</feature>
<dbReference type="PANTHER" id="PTHR32089:SF112">
    <property type="entry name" value="LYSOZYME-LIKE PROTEIN-RELATED"/>
    <property type="match status" value="1"/>
</dbReference>
<dbReference type="SMART" id="SM00283">
    <property type="entry name" value="MA"/>
    <property type="match status" value="1"/>
</dbReference>
<keyword evidence="3" id="KW-0812">Transmembrane</keyword>
<evidence type="ECO:0000313" key="5">
    <source>
        <dbReference type="EMBL" id="QEL64988.1"/>
    </source>
</evidence>
<dbReference type="RefSeq" id="WP_149425361.1">
    <property type="nucleotide sequence ID" value="NZ_CP022579.1"/>
</dbReference>
<dbReference type="EMBL" id="CP022579">
    <property type="protein sequence ID" value="QEL64988.1"/>
    <property type="molecule type" value="Genomic_DNA"/>
</dbReference>
<reference evidence="5 6" key="1">
    <citation type="submission" date="2017-07" db="EMBL/GenBank/DDBJ databases">
        <title>Complete genome sequence of Oryzomicrobium terrae TPP412.</title>
        <authorList>
            <person name="Chiu L.-W."/>
            <person name="Lo K.-J."/>
            <person name="Tsai Y.-M."/>
            <person name="Lin S.-S."/>
            <person name="Kuo C.-H."/>
            <person name="Liu C.-T."/>
        </authorList>
    </citation>
    <scope>NUCLEOTIDE SEQUENCE [LARGE SCALE GENOMIC DNA]</scope>
    <source>
        <strain evidence="5 6">TPP412</strain>
    </source>
</reference>
<dbReference type="Gene3D" id="1.10.287.950">
    <property type="entry name" value="Methyl-accepting chemotaxis protein"/>
    <property type="match status" value="1"/>
</dbReference>
<keyword evidence="3" id="KW-0472">Membrane</keyword>
<sequence>MALAQVVAWFFPENVRTSPEAAVRARTVVSVGLIAALVAPLFALSYYKHGHYPMANGILVGSLGLLLGPFLLKGTGSVRLAAQFVTASMFGMVVWMVAVNGGLFSTSIVWFATIPLAAVFIAGRGAGYLWSALSLASVGLLMAIEGRGLLPASPLPHELLPTLQGKSLIGLLVVVFALALAFERARQHSFGNLEEARRHAEAASAHLETLLTQITTSVGAASRESAGIAGATGRIADTMGQQQTRAQSMAATADAIIAAAQENARRSTEANRLAEAAGDQASAGGVVMDSAVDRLEQAHQAIGQAVARIEELGARNNEIGAIVQIIRDVADQTNLLALNAAIEAARAGETGRGFAVVADEVRKLAERTQHATGDIERRIAEILAATQDALQAVRNGGAQMKDGRDNARAAQERLAAVIGEAQVIAGLLNDIASGALHQQERFSAFSTEITTFGQATGVLSQETQSIADATSRLDHLMGQLDGAMASPANA</sequence>
<dbReference type="Pfam" id="PF00015">
    <property type="entry name" value="MCPsignal"/>
    <property type="match status" value="1"/>
</dbReference>
<evidence type="ECO:0000256" key="1">
    <source>
        <dbReference type="ARBA" id="ARBA00023224"/>
    </source>
</evidence>
<keyword evidence="1 2" id="KW-0807">Transducer</keyword>
<gene>
    <name evidence="5" type="primary">mcp</name>
    <name evidence="5" type="ORF">OTERR_15120</name>
</gene>
<name>A0A5C1E9P2_9RHOO</name>
<feature type="transmembrane region" description="Helical" evidence="3">
    <location>
        <begin position="54"/>
        <end position="72"/>
    </location>
</feature>
<dbReference type="PROSITE" id="PS50111">
    <property type="entry name" value="CHEMOTAXIS_TRANSDUC_2"/>
    <property type="match status" value="1"/>
</dbReference>
<organism evidence="5 6">
    <name type="scientific">Oryzomicrobium terrae</name>
    <dbReference type="NCBI Taxonomy" id="1735038"/>
    <lineage>
        <taxon>Bacteria</taxon>
        <taxon>Pseudomonadati</taxon>
        <taxon>Pseudomonadota</taxon>
        <taxon>Betaproteobacteria</taxon>
        <taxon>Rhodocyclales</taxon>
        <taxon>Rhodocyclaceae</taxon>
        <taxon>Oryzomicrobium</taxon>
    </lineage>
</organism>
<protein>
    <submittedName>
        <fullName evidence="5">Methyl-accepting chemotaxis protein</fullName>
    </submittedName>
</protein>
<keyword evidence="6" id="KW-1185">Reference proteome</keyword>
<dbReference type="GO" id="GO:0016020">
    <property type="term" value="C:membrane"/>
    <property type="evidence" value="ECO:0007669"/>
    <property type="project" value="InterPro"/>
</dbReference>
<proteinExistence type="predicted"/>
<feature type="domain" description="Methyl-accepting transducer" evidence="4">
    <location>
        <begin position="217"/>
        <end position="453"/>
    </location>
</feature>
<keyword evidence="3" id="KW-1133">Transmembrane helix</keyword>
<evidence type="ECO:0000313" key="6">
    <source>
        <dbReference type="Proteomes" id="UP000323671"/>
    </source>
</evidence>